<protein>
    <recommendedName>
        <fullName evidence="5">Kinesin motor domain-containing protein</fullName>
    </recommendedName>
</protein>
<dbReference type="PROSITE" id="PS50067">
    <property type="entry name" value="KINESIN_MOTOR_2"/>
    <property type="match status" value="1"/>
</dbReference>
<dbReference type="GO" id="GO:0005524">
    <property type="term" value="F:ATP binding"/>
    <property type="evidence" value="ECO:0007669"/>
    <property type="project" value="UniProtKB-UniRule"/>
</dbReference>
<evidence type="ECO:0000256" key="3">
    <source>
        <dbReference type="PROSITE-ProRule" id="PRU00283"/>
    </source>
</evidence>
<name>A0AAD9JV31_9ANNE</name>
<dbReference type="SMART" id="SM00129">
    <property type="entry name" value="KISc"/>
    <property type="match status" value="1"/>
</dbReference>
<dbReference type="InterPro" id="IPR001752">
    <property type="entry name" value="Kinesin_motor_dom"/>
</dbReference>
<comment type="similarity">
    <text evidence="3">Belongs to the TRAFAC class myosin-kinesin ATPase superfamily. Kinesin family.</text>
</comment>
<evidence type="ECO:0000259" key="5">
    <source>
        <dbReference type="PROSITE" id="PS50067"/>
    </source>
</evidence>
<organism evidence="6 7">
    <name type="scientific">Paralvinella palmiformis</name>
    <dbReference type="NCBI Taxonomy" id="53620"/>
    <lineage>
        <taxon>Eukaryota</taxon>
        <taxon>Metazoa</taxon>
        <taxon>Spiralia</taxon>
        <taxon>Lophotrochozoa</taxon>
        <taxon>Annelida</taxon>
        <taxon>Polychaeta</taxon>
        <taxon>Sedentaria</taxon>
        <taxon>Canalipalpata</taxon>
        <taxon>Terebellida</taxon>
        <taxon>Terebelliformia</taxon>
        <taxon>Alvinellidae</taxon>
        <taxon>Paralvinella</taxon>
    </lineage>
</organism>
<dbReference type="InterPro" id="IPR036961">
    <property type="entry name" value="Kinesin_motor_dom_sf"/>
</dbReference>
<keyword evidence="2 3" id="KW-0067">ATP-binding</keyword>
<evidence type="ECO:0000256" key="4">
    <source>
        <dbReference type="SAM" id="Coils"/>
    </source>
</evidence>
<evidence type="ECO:0000256" key="2">
    <source>
        <dbReference type="ARBA" id="ARBA00022840"/>
    </source>
</evidence>
<dbReference type="Proteomes" id="UP001208570">
    <property type="component" value="Unassembled WGS sequence"/>
</dbReference>
<accession>A0AAD9JV31</accession>
<dbReference type="PANTHER" id="PTHR22106:SF5">
    <property type="entry name" value="COILED-COIL DOMAIN-CONTAINING PROTEIN 78"/>
    <property type="match status" value="1"/>
</dbReference>
<feature type="domain" description="Kinesin motor" evidence="5">
    <location>
        <begin position="2"/>
        <end position="325"/>
    </location>
</feature>
<dbReference type="GO" id="GO:0005737">
    <property type="term" value="C:cytoplasm"/>
    <property type="evidence" value="ECO:0007669"/>
    <property type="project" value="TreeGrafter"/>
</dbReference>
<feature type="coiled-coil region" evidence="4">
    <location>
        <begin position="366"/>
        <end position="537"/>
    </location>
</feature>
<keyword evidence="1 3" id="KW-0547">Nucleotide-binding</keyword>
<dbReference type="SUPFAM" id="SSF52540">
    <property type="entry name" value="P-loop containing nucleoside triphosphate hydrolases"/>
    <property type="match status" value="1"/>
</dbReference>
<feature type="coiled-coil region" evidence="4">
    <location>
        <begin position="600"/>
        <end position="662"/>
    </location>
</feature>
<dbReference type="InterPro" id="IPR039873">
    <property type="entry name" value="CCDC78"/>
</dbReference>
<dbReference type="AlphaFoldDB" id="A0AAD9JV31"/>
<gene>
    <name evidence="6" type="ORF">LSH36_145g07016</name>
</gene>
<dbReference type="InterPro" id="IPR027417">
    <property type="entry name" value="P-loop_NTPase"/>
</dbReference>
<dbReference type="GO" id="GO:0003777">
    <property type="term" value="F:microtubule motor activity"/>
    <property type="evidence" value="ECO:0007669"/>
    <property type="project" value="InterPro"/>
</dbReference>
<keyword evidence="3" id="KW-0505">Motor protein</keyword>
<evidence type="ECO:0000256" key="1">
    <source>
        <dbReference type="ARBA" id="ARBA00022741"/>
    </source>
</evidence>
<reference evidence="6" key="1">
    <citation type="journal article" date="2023" name="Mol. Biol. Evol.">
        <title>Third-Generation Sequencing Reveals the Adaptive Role of the Epigenome in Three Deep-Sea Polychaetes.</title>
        <authorList>
            <person name="Perez M."/>
            <person name="Aroh O."/>
            <person name="Sun Y."/>
            <person name="Lan Y."/>
            <person name="Juniper S.K."/>
            <person name="Young C.R."/>
            <person name="Angers B."/>
            <person name="Qian P.Y."/>
        </authorList>
    </citation>
    <scope>NUCLEOTIDE SEQUENCE</scope>
    <source>
        <strain evidence="6">P08H-3</strain>
    </source>
</reference>
<dbReference type="GO" id="GO:0008017">
    <property type="term" value="F:microtubule binding"/>
    <property type="evidence" value="ECO:0007669"/>
    <property type="project" value="InterPro"/>
</dbReference>
<dbReference type="Pfam" id="PF14739">
    <property type="entry name" value="DUF4472"/>
    <property type="match status" value="1"/>
</dbReference>
<feature type="binding site" evidence="3">
    <location>
        <begin position="77"/>
        <end position="84"/>
    </location>
    <ligand>
        <name>ATP</name>
        <dbReference type="ChEBI" id="CHEBI:30616"/>
    </ligand>
</feature>
<dbReference type="InterPro" id="IPR029329">
    <property type="entry name" value="DUF4472"/>
</dbReference>
<evidence type="ECO:0000313" key="6">
    <source>
        <dbReference type="EMBL" id="KAK2159852.1"/>
    </source>
</evidence>
<dbReference type="Gene3D" id="3.40.850.10">
    <property type="entry name" value="Kinesin motor domain"/>
    <property type="match status" value="1"/>
</dbReference>
<dbReference type="PRINTS" id="PR00380">
    <property type="entry name" value="KINESINHEAVY"/>
</dbReference>
<dbReference type="PANTHER" id="PTHR22106">
    <property type="entry name" value="COILED-COIL DOMAIN-CONTAINING PROTEIN 78"/>
    <property type="match status" value="1"/>
</dbReference>
<proteinExistence type="inferred from homology"/>
<dbReference type="Pfam" id="PF00225">
    <property type="entry name" value="Kinesin"/>
    <property type="match status" value="1"/>
</dbReference>
<sequence length="715" mass="81268">MNIEVIGRVRPSIRGEGPPTLIVDSHNKMASRPGGTYFTFSGFHRQETSNYDVYRTTVEPLLELFVAGFNTSLIVTGESGSGKSFTVSGENAYKSGIVPLLLEGLFQRTEKDGDSYYDNHLHTDHVSMQIYEIYNELIKDLMVVPGVYTENLDVQENPEKGSFVKNLSTATVSSASDGASLFRQAFSRRTESPTDFGPAKNHAAIIIHINLSMKTSESALPNQSRFTIVITPGIEKLQEDGNHIRVREGPTLSKSIISLSQLVATIANQPYADRVINYTESRLTYLLREEFGGNCKTRVLMCFRPQGDSNLITAALNLATQLSQVKNFPVINDHLTQQLIIQYRARIHNLQQQLGLGAGLSYTSHIHDANDELRKLQTGNLQLQDKNERLHMRLEQLQSNFGSLATTKTDLSTQLLMTEEEKLKVSKTLVEMQIENNKLKEEVEAAKFELTNKILQLEDSLIQTEVERDKHAKAAKNYKERLLELEKDRKTLAEEYIALKSSYLSISSAHEREVAKNEELSMELMNLVKAKAALLRKIDGEESSTAEIDRIRAIVSQAAKRSRDLPGRVERESFEKSLFSDEKHLKGEVDRIRDEYYDAERLLQDKMSSKNRQIAQLRDQVRSKQKKIAELNAQLITLRNTSEQVNLQNNRLQHKLKDINDEFKSRLVKYIEDIAEWEQIEERGLDVELGPIEEHLELSDRELQSKQQKGKWTGC</sequence>
<keyword evidence="4" id="KW-0175">Coiled coil</keyword>
<evidence type="ECO:0000313" key="7">
    <source>
        <dbReference type="Proteomes" id="UP001208570"/>
    </source>
</evidence>
<comment type="caution">
    <text evidence="6">The sequence shown here is derived from an EMBL/GenBank/DDBJ whole genome shotgun (WGS) entry which is preliminary data.</text>
</comment>
<dbReference type="GO" id="GO:0007018">
    <property type="term" value="P:microtubule-based movement"/>
    <property type="evidence" value="ECO:0007669"/>
    <property type="project" value="InterPro"/>
</dbReference>
<dbReference type="EMBL" id="JAODUP010000145">
    <property type="protein sequence ID" value="KAK2159852.1"/>
    <property type="molecule type" value="Genomic_DNA"/>
</dbReference>
<keyword evidence="7" id="KW-1185">Reference proteome</keyword>